<dbReference type="PANTHER" id="PTHR34310">
    <property type="entry name" value="DUF427 DOMAIN PROTEIN (AFU_ORTHOLOGUE AFUA_3G02220)"/>
    <property type="match status" value="1"/>
</dbReference>
<dbReference type="Proteomes" id="UP000033725">
    <property type="component" value="Unassembled WGS sequence"/>
</dbReference>
<protein>
    <submittedName>
        <fullName evidence="1">Uncharacterized protein</fullName>
    </submittedName>
</protein>
<dbReference type="InterPro" id="IPR038694">
    <property type="entry name" value="DUF427_sf"/>
</dbReference>
<gene>
    <name evidence="1" type="ORF">RN51_00670</name>
</gene>
<name>A0A0F0KWH2_9MICO</name>
<dbReference type="Gene3D" id="2.170.150.40">
    <property type="entry name" value="Domain of unknown function (DUF427)"/>
    <property type="match status" value="1"/>
</dbReference>
<proteinExistence type="predicted"/>
<dbReference type="OrthoDB" id="9815163at2"/>
<organism evidence="1 2">
    <name type="scientific">Microbacterium oxydans</name>
    <dbReference type="NCBI Taxonomy" id="82380"/>
    <lineage>
        <taxon>Bacteria</taxon>
        <taxon>Bacillati</taxon>
        <taxon>Actinomycetota</taxon>
        <taxon>Actinomycetes</taxon>
        <taxon>Micrococcales</taxon>
        <taxon>Microbacteriaceae</taxon>
        <taxon>Microbacterium</taxon>
    </lineage>
</organism>
<reference evidence="1 2" key="1">
    <citation type="submission" date="2015-02" db="EMBL/GenBank/DDBJ databases">
        <title>Draft genome sequences of ten Microbacterium spp. with emphasis on heavy metal contaminated environments.</title>
        <authorList>
            <person name="Corretto E."/>
        </authorList>
    </citation>
    <scope>NUCLEOTIDE SEQUENCE [LARGE SCALE GENOMIC DNA]</scope>
    <source>
        <strain evidence="1 2">BEL163</strain>
    </source>
</reference>
<dbReference type="RefSeq" id="WP_045262624.1">
    <property type="nucleotide sequence ID" value="NZ_JBHVAY010000004.1"/>
</dbReference>
<comment type="caution">
    <text evidence="1">The sequence shown here is derived from an EMBL/GenBank/DDBJ whole genome shotgun (WGS) entry which is preliminary data.</text>
</comment>
<dbReference type="AlphaFoldDB" id="A0A0F0KWH2"/>
<dbReference type="EMBL" id="JYIV01000017">
    <property type="protein sequence ID" value="KJL25223.1"/>
    <property type="molecule type" value="Genomic_DNA"/>
</dbReference>
<dbReference type="Pfam" id="PF04248">
    <property type="entry name" value="NTP_transf_9"/>
    <property type="match status" value="1"/>
</dbReference>
<sequence length="100" mass="11009">MKAVLAGTVIAEADESDLARIEGNWYFPPASITPGVLVESPTPYTCPWKGEAQYYSVQTDGELHTDYAWSYPNPYPSAFDRVGKDFSGFVAFDPRVEVGP</sequence>
<evidence type="ECO:0000313" key="2">
    <source>
        <dbReference type="Proteomes" id="UP000033725"/>
    </source>
</evidence>
<dbReference type="PANTHER" id="PTHR34310:SF5">
    <property type="entry name" value="DUF427 DOMAIN PROTEIN (AFU_ORTHOLOGUE AFUA_3G02220)"/>
    <property type="match status" value="1"/>
</dbReference>
<dbReference type="InterPro" id="IPR007361">
    <property type="entry name" value="DUF427"/>
</dbReference>
<dbReference type="STRING" id="82380.RS83_00297"/>
<accession>A0A0F0KWH2</accession>
<evidence type="ECO:0000313" key="1">
    <source>
        <dbReference type="EMBL" id="KJL25223.1"/>
    </source>
</evidence>
<dbReference type="PATRIC" id="fig|82380.10.peg.669"/>